<name>A0AA87B8V5_9FABA</name>
<keyword evidence="1" id="KW-0812">Transmembrane</keyword>
<evidence type="ECO:0000256" key="1">
    <source>
        <dbReference type="SAM" id="Phobius"/>
    </source>
</evidence>
<proteinExistence type="predicted"/>
<dbReference type="AlphaFoldDB" id="A0AA87B8V5"/>
<feature type="transmembrane region" description="Helical" evidence="1">
    <location>
        <begin position="6"/>
        <end position="25"/>
    </location>
</feature>
<keyword evidence="3" id="KW-1185">Reference proteome</keyword>
<gene>
    <name evidence="2" type="ORF">AYBTSS11_LOCUS28642</name>
</gene>
<protein>
    <submittedName>
        <fullName evidence="2">Uncharacterized protein</fullName>
    </submittedName>
</protein>
<keyword evidence="1" id="KW-1133">Transmembrane helix</keyword>
<reference evidence="2" key="1">
    <citation type="submission" date="2023-10" db="EMBL/GenBank/DDBJ databases">
        <authorList>
            <person name="Domelevo Entfellner J.-B."/>
        </authorList>
    </citation>
    <scope>NUCLEOTIDE SEQUENCE</scope>
</reference>
<accession>A0AA87B8V5</accession>
<sequence length="80" mass="8988">MEVLFQIASLASSTGSLTFVIIALISHSFLQKEWYEPNFADGAFKSGLQHHFIGPIPIAFRRESATRMTKEFQNFAKPSP</sequence>
<evidence type="ECO:0000313" key="2">
    <source>
        <dbReference type="EMBL" id="CAJ1976504.1"/>
    </source>
</evidence>
<evidence type="ECO:0000313" key="3">
    <source>
        <dbReference type="Proteomes" id="UP001189624"/>
    </source>
</evidence>
<organism evidence="2 3">
    <name type="scientific">Sphenostylis stenocarpa</name>
    <dbReference type="NCBI Taxonomy" id="92480"/>
    <lineage>
        <taxon>Eukaryota</taxon>
        <taxon>Viridiplantae</taxon>
        <taxon>Streptophyta</taxon>
        <taxon>Embryophyta</taxon>
        <taxon>Tracheophyta</taxon>
        <taxon>Spermatophyta</taxon>
        <taxon>Magnoliopsida</taxon>
        <taxon>eudicotyledons</taxon>
        <taxon>Gunneridae</taxon>
        <taxon>Pentapetalae</taxon>
        <taxon>rosids</taxon>
        <taxon>fabids</taxon>
        <taxon>Fabales</taxon>
        <taxon>Fabaceae</taxon>
        <taxon>Papilionoideae</taxon>
        <taxon>50 kb inversion clade</taxon>
        <taxon>NPAAA clade</taxon>
        <taxon>indigoferoid/millettioid clade</taxon>
        <taxon>Phaseoleae</taxon>
        <taxon>Sphenostylis</taxon>
    </lineage>
</organism>
<keyword evidence="1" id="KW-0472">Membrane</keyword>
<dbReference type="Proteomes" id="UP001189624">
    <property type="component" value="Chromosome 10"/>
</dbReference>
<dbReference type="Gramene" id="rna-AYBTSS11_LOCUS28642">
    <property type="protein sequence ID" value="CAJ1976504.1"/>
    <property type="gene ID" value="gene-AYBTSS11_LOCUS28642"/>
</dbReference>
<dbReference type="EMBL" id="OY731407">
    <property type="protein sequence ID" value="CAJ1976504.1"/>
    <property type="molecule type" value="Genomic_DNA"/>
</dbReference>